<organism evidence="2 3">
    <name type="scientific">Pristionchus entomophagus</name>
    <dbReference type="NCBI Taxonomy" id="358040"/>
    <lineage>
        <taxon>Eukaryota</taxon>
        <taxon>Metazoa</taxon>
        <taxon>Ecdysozoa</taxon>
        <taxon>Nematoda</taxon>
        <taxon>Chromadorea</taxon>
        <taxon>Rhabditida</taxon>
        <taxon>Rhabditina</taxon>
        <taxon>Diplogasteromorpha</taxon>
        <taxon>Diplogasteroidea</taxon>
        <taxon>Neodiplogasteridae</taxon>
        <taxon>Pristionchus</taxon>
    </lineage>
</organism>
<protein>
    <recommendedName>
        <fullName evidence="4">Ribosomal protein</fullName>
    </recommendedName>
</protein>
<evidence type="ECO:0000313" key="2">
    <source>
        <dbReference type="EMBL" id="GMS99792.1"/>
    </source>
</evidence>
<comment type="caution">
    <text evidence="2">The sequence shown here is derived from an EMBL/GenBank/DDBJ whole genome shotgun (WGS) entry which is preliminary data.</text>
</comment>
<dbReference type="EMBL" id="BTSX01000005">
    <property type="protein sequence ID" value="GMS99792.1"/>
    <property type="molecule type" value="Genomic_DNA"/>
</dbReference>
<evidence type="ECO:0008006" key="4">
    <source>
        <dbReference type="Google" id="ProtNLM"/>
    </source>
</evidence>
<dbReference type="AlphaFoldDB" id="A0AAV5TZM2"/>
<name>A0AAV5TZM2_9BILA</name>
<feature type="region of interest" description="Disordered" evidence="1">
    <location>
        <begin position="14"/>
        <end position="64"/>
    </location>
</feature>
<dbReference type="Proteomes" id="UP001432027">
    <property type="component" value="Unassembled WGS sequence"/>
</dbReference>
<sequence length="130" mass="14155">PSISVVAASCELAASGSRRPLREPNAPNPKRTRNGPKISGTRTPTTKTRTQNRPMIRPKTDPATPRFAMIQILRRNGSTSSISTVVRPLNFSSMLSLTSLSTMRRGLRMSYSVCASHLLPRFSTTTTASP</sequence>
<feature type="non-terminal residue" evidence="2">
    <location>
        <position position="1"/>
    </location>
</feature>
<evidence type="ECO:0000256" key="1">
    <source>
        <dbReference type="SAM" id="MobiDB-lite"/>
    </source>
</evidence>
<proteinExistence type="predicted"/>
<keyword evidence="3" id="KW-1185">Reference proteome</keyword>
<accession>A0AAV5TZM2</accession>
<gene>
    <name evidence="2" type="ORF">PENTCL1PPCAC_21967</name>
</gene>
<evidence type="ECO:0000313" key="3">
    <source>
        <dbReference type="Proteomes" id="UP001432027"/>
    </source>
</evidence>
<reference evidence="2" key="1">
    <citation type="submission" date="2023-10" db="EMBL/GenBank/DDBJ databases">
        <title>Genome assembly of Pristionchus species.</title>
        <authorList>
            <person name="Yoshida K."/>
            <person name="Sommer R.J."/>
        </authorList>
    </citation>
    <scope>NUCLEOTIDE SEQUENCE</scope>
    <source>
        <strain evidence="2">RS0144</strain>
    </source>
</reference>